<evidence type="ECO:0000256" key="1">
    <source>
        <dbReference type="ARBA" id="ARBA00000085"/>
    </source>
</evidence>
<dbReference type="AlphaFoldDB" id="A0A9W6M2A6"/>
<evidence type="ECO:0000256" key="10">
    <source>
        <dbReference type="SAM" id="Phobius"/>
    </source>
</evidence>
<keyword evidence="8" id="KW-0902">Two-component regulatory system</keyword>
<dbReference type="InterPro" id="IPR004358">
    <property type="entry name" value="Sig_transdc_His_kin-like_C"/>
</dbReference>
<evidence type="ECO:0000256" key="9">
    <source>
        <dbReference type="ARBA" id="ARBA00023026"/>
    </source>
</evidence>
<sequence length="336" mass="35760">MRVQTLLSPSVAGDEPIVRRSAQRLGHEVMVICVALVLLGGLVILGFVLWQTTLDEMQRPLRPGEVELRLDLAELLVALTALAVGAAICADIAARLVARRAVRPLADALERERRFIDDASHELRTPLAVLDARVQHLMALHPVGEAQRLILDELREDVRIMSAVIDDLIVTVTDSGSSAGTADLSAVLESTCLDLRCIATPNGVSIDLTPVANPMTVGLPAIELRRCLIALLDNAIEHSPTGGTVRVATQRRGSVVLITIADEGLGIVGIDPTRVFDRGAQGDRPGRVRPTGRGIGLALVRDVAKAYGGRIRVVDPGPGGTSFELRLPLIVGECGS</sequence>
<evidence type="ECO:0000313" key="12">
    <source>
        <dbReference type="EMBL" id="GLJ79288.1"/>
    </source>
</evidence>
<dbReference type="InterPro" id="IPR005467">
    <property type="entry name" value="His_kinase_dom"/>
</dbReference>
<keyword evidence="9" id="KW-0843">Virulence</keyword>
<feature type="domain" description="Histidine kinase" evidence="11">
    <location>
        <begin position="118"/>
        <end position="331"/>
    </location>
</feature>
<dbReference type="PANTHER" id="PTHR44936:SF9">
    <property type="entry name" value="SENSOR PROTEIN CREC"/>
    <property type="match status" value="1"/>
</dbReference>
<dbReference type="SUPFAM" id="SSF55874">
    <property type="entry name" value="ATPase domain of HSP90 chaperone/DNA topoisomerase II/histidine kinase"/>
    <property type="match status" value="1"/>
</dbReference>
<evidence type="ECO:0000256" key="2">
    <source>
        <dbReference type="ARBA" id="ARBA00004651"/>
    </source>
</evidence>
<comment type="caution">
    <text evidence="12">The sequence shown here is derived from an EMBL/GenBank/DDBJ whole genome shotgun (WGS) entry which is preliminary data.</text>
</comment>
<dbReference type="InterPro" id="IPR036097">
    <property type="entry name" value="HisK_dim/P_sf"/>
</dbReference>
<organism evidence="12 13">
    <name type="scientific">Microbacterium imperiale</name>
    <dbReference type="NCBI Taxonomy" id="33884"/>
    <lineage>
        <taxon>Bacteria</taxon>
        <taxon>Bacillati</taxon>
        <taxon>Actinomycetota</taxon>
        <taxon>Actinomycetes</taxon>
        <taxon>Micrococcales</taxon>
        <taxon>Microbacteriaceae</taxon>
        <taxon>Microbacterium</taxon>
    </lineage>
</organism>
<dbReference type="PROSITE" id="PS50109">
    <property type="entry name" value="HIS_KIN"/>
    <property type="match status" value="1"/>
</dbReference>
<feature type="transmembrane region" description="Helical" evidence="10">
    <location>
        <begin position="72"/>
        <end position="94"/>
    </location>
</feature>
<keyword evidence="13" id="KW-1185">Reference proteome</keyword>
<dbReference type="PRINTS" id="PR00344">
    <property type="entry name" value="BCTRLSENSOR"/>
</dbReference>
<evidence type="ECO:0000256" key="5">
    <source>
        <dbReference type="ARBA" id="ARBA00022553"/>
    </source>
</evidence>
<protein>
    <recommendedName>
        <fullName evidence="3">histidine kinase</fullName>
        <ecNumber evidence="3">2.7.13.3</ecNumber>
    </recommendedName>
</protein>
<gene>
    <name evidence="12" type="ORF">GCM10017586_09700</name>
</gene>
<keyword evidence="5" id="KW-0597">Phosphoprotein</keyword>
<keyword evidence="7" id="KW-0418">Kinase</keyword>
<evidence type="ECO:0000256" key="6">
    <source>
        <dbReference type="ARBA" id="ARBA00022679"/>
    </source>
</evidence>
<dbReference type="Gene3D" id="1.10.287.130">
    <property type="match status" value="1"/>
</dbReference>
<evidence type="ECO:0000256" key="4">
    <source>
        <dbReference type="ARBA" id="ARBA00022475"/>
    </source>
</evidence>
<keyword evidence="6" id="KW-0808">Transferase</keyword>
<keyword evidence="10" id="KW-0472">Membrane</keyword>
<dbReference type="Gene3D" id="3.30.565.10">
    <property type="entry name" value="Histidine kinase-like ATPase, C-terminal domain"/>
    <property type="match status" value="1"/>
</dbReference>
<keyword evidence="10" id="KW-0812">Transmembrane</keyword>
<comment type="catalytic activity">
    <reaction evidence="1">
        <text>ATP + protein L-histidine = ADP + protein N-phospho-L-histidine.</text>
        <dbReference type="EC" id="2.7.13.3"/>
    </reaction>
</comment>
<dbReference type="GO" id="GO:0005886">
    <property type="term" value="C:plasma membrane"/>
    <property type="evidence" value="ECO:0007669"/>
    <property type="project" value="UniProtKB-SubCell"/>
</dbReference>
<proteinExistence type="predicted"/>
<evidence type="ECO:0000313" key="13">
    <source>
        <dbReference type="Proteomes" id="UP001142317"/>
    </source>
</evidence>
<accession>A0A9W6M2A6</accession>
<dbReference type="GO" id="GO:0000155">
    <property type="term" value="F:phosphorelay sensor kinase activity"/>
    <property type="evidence" value="ECO:0007669"/>
    <property type="project" value="InterPro"/>
</dbReference>
<keyword evidence="4" id="KW-1003">Cell membrane</keyword>
<dbReference type="PANTHER" id="PTHR44936">
    <property type="entry name" value="SENSOR PROTEIN CREC"/>
    <property type="match status" value="1"/>
</dbReference>
<dbReference type="InterPro" id="IPR003661">
    <property type="entry name" value="HisK_dim/P_dom"/>
</dbReference>
<reference evidence="12" key="1">
    <citation type="journal article" date="2014" name="Int. J. Syst. Evol. Microbiol.">
        <title>Complete genome sequence of Corynebacterium casei LMG S-19264T (=DSM 44701T), isolated from a smear-ripened cheese.</title>
        <authorList>
            <consortium name="US DOE Joint Genome Institute (JGI-PGF)"/>
            <person name="Walter F."/>
            <person name="Albersmeier A."/>
            <person name="Kalinowski J."/>
            <person name="Ruckert C."/>
        </authorList>
    </citation>
    <scope>NUCLEOTIDE SEQUENCE</scope>
    <source>
        <strain evidence="12">VKM Ac-1447</strain>
    </source>
</reference>
<evidence type="ECO:0000256" key="3">
    <source>
        <dbReference type="ARBA" id="ARBA00012438"/>
    </source>
</evidence>
<dbReference type="Proteomes" id="UP001142317">
    <property type="component" value="Unassembled WGS sequence"/>
</dbReference>
<keyword evidence="10" id="KW-1133">Transmembrane helix</keyword>
<reference evidence="12" key="2">
    <citation type="submission" date="2023-01" db="EMBL/GenBank/DDBJ databases">
        <authorList>
            <person name="Sun Q."/>
            <person name="Evtushenko L."/>
        </authorList>
    </citation>
    <scope>NUCLEOTIDE SEQUENCE</scope>
    <source>
        <strain evidence="12">VKM Ac-1447</strain>
    </source>
</reference>
<evidence type="ECO:0000259" key="11">
    <source>
        <dbReference type="PROSITE" id="PS50109"/>
    </source>
</evidence>
<dbReference type="SUPFAM" id="SSF47384">
    <property type="entry name" value="Homodimeric domain of signal transducing histidine kinase"/>
    <property type="match status" value="1"/>
</dbReference>
<dbReference type="EMBL" id="BSEO01000001">
    <property type="protein sequence ID" value="GLJ79288.1"/>
    <property type="molecule type" value="Genomic_DNA"/>
</dbReference>
<dbReference type="SMART" id="SM00387">
    <property type="entry name" value="HATPase_c"/>
    <property type="match status" value="1"/>
</dbReference>
<evidence type="ECO:0000256" key="8">
    <source>
        <dbReference type="ARBA" id="ARBA00023012"/>
    </source>
</evidence>
<dbReference type="EC" id="2.7.13.3" evidence="3"/>
<dbReference type="Pfam" id="PF00512">
    <property type="entry name" value="HisKA"/>
    <property type="match status" value="1"/>
</dbReference>
<dbReference type="Pfam" id="PF02518">
    <property type="entry name" value="HATPase_c"/>
    <property type="match status" value="1"/>
</dbReference>
<dbReference type="SMART" id="SM00388">
    <property type="entry name" value="HisKA"/>
    <property type="match status" value="1"/>
</dbReference>
<evidence type="ECO:0000256" key="7">
    <source>
        <dbReference type="ARBA" id="ARBA00022777"/>
    </source>
</evidence>
<dbReference type="InterPro" id="IPR050980">
    <property type="entry name" value="2C_sensor_his_kinase"/>
</dbReference>
<comment type="subcellular location">
    <subcellularLocation>
        <location evidence="2">Cell membrane</location>
        <topology evidence="2">Multi-pass membrane protein</topology>
    </subcellularLocation>
</comment>
<dbReference type="InterPro" id="IPR036890">
    <property type="entry name" value="HATPase_C_sf"/>
</dbReference>
<name>A0A9W6M2A6_9MICO</name>
<feature type="transmembrane region" description="Helical" evidence="10">
    <location>
        <begin position="29"/>
        <end position="52"/>
    </location>
</feature>
<dbReference type="CDD" id="cd00082">
    <property type="entry name" value="HisKA"/>
    <property type="match status" value="1"/>
</dbReference>
<dbReference type="InterPro" id="IPR003594">
    <property type="entry name" value="HATPase_dom"/>
</dbReference>